<gene>
    <name evidence="1" type="ORF">EVAR_23289_1</name>
</gene>
<comment type="caution">
    <text evidence="1">The sequence shown here is derived from an EMBL/GenBank/DDBJ whole genome shotgun (WGS) entry which is preliminary data.</text>
</comment>
<keyword evidence="2" id="KW-1185">Reference proteome</keyword>
<dbReference type="EMBL" id="BGZK01000281">
    <property type="protein sequence ID" value="GBP33942.1"/>
    <property type="molecule type" value="Genomic_DNA"/>
</dbReference>
<reference evidence="1 2" key="1">
    <citation type="journal article" date="2019" name="Commun. Biol.">
        <title>The bagworm genome reveals a unique fibroin gene that provides high tensile strength.</title>
        <authorList>
            <person name="Kono N."/>
            <person name="Nakamura H."/>
            <person name="Ohtoshi R."/>
            <person name="Tomita M."/>
            <person name="Numata K."/>
            <person name="Arakawa K."/>
        </authorList>
    </citation>
    <scope>NUCLEOTIDE SEQUENCE [LARGE SCALE GENOMIC DNA]</scope>
</reference>
<proteinExistence type="predicted"/>
<evidence type="ECO:0000313" key="1">
    <source>
        <dbReference type="EMBL" id="GBP33942.1"/>
    </source>
</evidence>
<sequence>MKRRRELCVVNGECEVALKERCRNNYVTEWSDLKEDVVTQVERADAEAGAGVRDLVPAVGPAGLGDAMVDFANDAL</sequence>
<dbReference type="AlphaFoldDB" id="A0A4C1V6N3"/>
<accession>A0A4C1V6N3</accession>
<evidence type="ECO:0000313" key="2">
    <source>
        <dbReference type="Proteomes" id="UP000299102"/>
    </source>
</evidence>
<organism evidence="1 2">
    <name type="scientific">Eumeta variegata</name>
    <name type="common">Bagworm moth</name>
    <name type="synonym">Eumeta japonica</name>
    <dbReference type="NCBI Taxonomy" id="151549"/>
    <lineage>
        <taxon>Eukaryota</taxon>
        <taxon>Metazoa</taxon>
        <taxon>Ecdysozoa</taxon>
        <taxon>Arthropoda</taxon>
        <taxon>Hexapoda</taxon>
        <taxon>Insecta</taxon>
        <taxon>Pterygota</taxon>
        <taxon>Neoptera</taxon>
        <taxon>Endopterygota</taxon>
        <taxon>Lepidoptera</taxon>
        <taxon>Glossata</taxon>
        <taxon>Ditrysia</taxon>
        <taxon>Tineoidea</taxon>
        <taxon>Psychidae</taxon>
        <taxon>Oiketicinae</taxon>
        <taxon>Eumeta</taxon>
    </lineage>
</organism>
<dbReference type="Proteomes" id="UP000299102">
    <property type="component" value="Unassembled WGS sequence"/>
</dbReference>
<protein>
    <submittedName>
        <fullName evidence="1">Uncharacterized protein</fullName>
    </submittedName>
</protein>
<name>A0A4C1V6N3_EUMVA</name>